<dbReference type="GeneID" id="109680887"/>
<evidence type="ECO:0000256" key="1">
    <source>
        <dbReference type="ARBA" id="ARBA00005429"/>
    </source>
</evidence>
<comment type="similarity">
    <text evidence="1">Belongs to the TRAFAC class dynamin-like GTPase superfamily. IRG family.</text>
</comment>
<keyword evidence="3" id="KW-0378">Hydrolase</keyword>
<keyword evidence="7" id="KW-1185">Reference proteome</keyword>
<dbReference type="InterPro" id="IPR051515">
    <property type="entry name" value="IRG"/>
</dbReference>
<dbReference type="GO" id="GO:0045087">
    <property type="term" value="P:innate immune response"/>
    <property type="evidence" value="ECO:0007669"/>
    <property type="project" value="TreeGrafter"/>
</dbReference>
<dbReference type="OrthoDB" id="422720at2759"/>
<dbReference type="GO" id="GO:0005789">
    <property type="term" value="C:endoplasmic reticulum membrane"/>
    <property type="evidence" value="ECO:0007669"/>
    <property type="project" value="TreeGrafter"/>
</dbReference>
<dbReference type="RefSeq" id="XP_073913680.1">
    <property type="nucleotide sequence ID" value="XM_074057579.1"/>
</dbReference>
<reference evidence="6" key="1">
    <citation type="submission" date="2023-09" db="UniProtKB">
        <authorList>
            <consortium name="Ensembl"/>
        </authorList>
    </citation>
    <scope>IDENTIFICATION</scope>
</reference>
<evidence type="ECO:0000313" key="7">
    <source>
        <dbReference type="Proteomes" id="UP001732720"/>
    </source>
</evidence>
<dbReference type="GO" id="GO:0003924">
    <property type="term" value="F:GTPase activity"/>
    <property type="evidence" value="ECO:0007669"/>
    <property type="project" value="TreeGrafter"/>
</dbReference>
<dbReference type="PROSITE" id="PS51716">
    <property type="entry name" value="G_IRG"/>
    <property type="match status" value="1"/>
</dbReference>
<evidence type="ECO:0000313" key="10">
    <source>
        <dbReference type="RefSeq" id="XP_020011128.1"/>
    </source>
</evidence>
<dbReference type="RefSeq" id="XP_020011128.1">
    <property type="nucleotide sequence ID" value="XM_020155539.1"/>
</dbReference>
<dbReference type="RefSeq" id="XP_020011127.1">
    <property type="nucleotide sequence ID" value="XM_020155538.1"/>
</dbReference>
<dbReference type="CDD" id="cd04104">
    <property type="entry name" value="p47_IIGP_like"/>
    <property type="match status" value="1"/>
</dbReference>
<evidence type="ECO:0000313" key="9">
    <source>
        <dbReference type="RefSeq" id="XP_020011127.1"/>
    </source>
</evidence>
<evidence type="ECO:0000313" key="6">
    <source>
        <dbReference type="Ensembl" id="ENSCCNP00000011678.1"/>
    </source>
</evidence>
<dbReference type="GO" id="GO:0000045">
    <property type="term" value="P:autophagosome assembly"/>
    <property type="evidence" value="ECO:0007669"/>
    <property type="project" value="TreeGrafter"/>
</dbReference>
<name>A0A8B7TU93_CASCN</name>
<dbReference type="Pfam" id="PF05049">
    <property type="entry name" value="IIGP"/>
    <property type="match status" value="1"/>
</dbReference>
<protein>
    <submittedName>
        <fullName evidence="8 9">T-cell-specific guanine nucleotide triphosphate-binding protein 1-like</fullName>
    </submittedName>
</protein>
<dbReference type="FunFam" id="3.40.50.300:FF:000541">
    <property type="entry name" value="Immunity related GTPase M"/>
    <property type="match status" value="1"/>
</dbReference>
<dbReference type="InterPro" id="IPR030385">
    <property type="entry name" value="G_IRG_dom"/>
</dbReference>
<dbReference type="Gene3D" id="3.40.50.300">
    <property type="entry name" value="P-loop containing nucleotide triphosphate hydrolases"/>
    <property type="match status" value="1"/>
</dbReference>
<feature type="domain" description="IRG-type G" evidence="5">
    <location>
        <begin position="73"/>
        <end position="255"/>
    </location>
</feature>
<dbReference type="SUPFAM" id="SSF52540">
    <property type="entry name" value="P-loop containing nucleoside triphosphate hydrolases"/>
    <property type="match status" value="1"/>
</dbReference>
<dbReference type="PANTHER" id="PTHR32341">
    <property type="entry name" value="INTERFERON-INDUCIBLE GTPASE"/>
    <property type="match status" value="1"/>
</dbReference>
<accession>A0A8B7TU93</accession>
<dbReference type="InterPro" id="IPR007743">
    <property type="entry name" value="Immunity-related_GTPase-like"/>
</dbReference>
<keyword evidence="2" id="KW-0547">Nucleotide-binding</keyword>
<keyword evidence="4" id="KW-0342">GTP-binding</keyword>
<dbReference type="GO" id="GO:0005525">
    <property type="term" value="F:GTP binding"/>
    <property type="evidence" value="ECO:0007669"/>
    <property type="project" value="UniProtKB-KW"/>
</dbReference>
<dbReference type="AlphaFoldDB" id="A0A8B7TU93"/>
<dbReference type="KEGG" id="ccan:109680887"/>
<evidence type="ECO:0000256" key="4">
    <source>
        <dbReference type="ARBA" id="ARBA00023134"/>
    </source>
</evidence>
<evidence type="ECO:0000256" key="3">
    <source>
        <dbReference type="ARBA" id="ARBA00022801"/>
    </source>
</evidence>
<dbReference type="Proteomes" id="UP001732720">
    <property type="component" value="Chromosome 16"/>
</dbReference>
<dbReference type="RefSeq" id="XP_020011126.1">
    <property type="nucleotide sequence ID" value="XM_020155537.1"/>
</dbReference>
<evidence type="ECO:0000256" key="2">
    <source>
        <dbReference type="ARBA" id="ARBA00022741"/>
    </source>
</evidence>
<organism evidence="10">
    <name type="scientific">Castor canadensis</name>
    <name type="common">American beaver</name>
    <dbReference type="NCBI Taxonomy" id="51338"/>
    <lineage>
        <taxon>Eukaryota</taxon>
        <taxon>Metazoa</taxon>
        <taxon>Chordata</taxon>
        <taxon>Craniata</taxon>
        <taxon>Vertebrata</taxon>
        <taxon>Euteleostomi</taxon>
        <taxon>Mammalia</taxon>
        <taxon>Eutheria</taxon>
        <taxon>Euarchontoglires</taxon>
        <taxon>Glires</taxon>
        <taxon>Rodentia</taxon>
        <taxon>Castorimorpha</taxon>
        <taxon>Castoridae</taxon>
        <taxon>Castor</taxon>
    </lineage>
</organism>
<sequence>MDLYITAFLKNMTGKNFQQLAADFVPEYSKLISKSGGILSPESLSSIQAALQEGKLKDVVEKIQQSLTEAENASLAVAVIGESGTGKSSFINALRGLSHEEEGSASVGVVETTMKKTPYQHPKYPNVTFWDLPGTGTPNFHPDTYLETVGFAEYDFFIIISSSRFSFNDADLARKINEMGKKFYFVRTKIDSDLYNEKKFKPKSFKSEKVLQQIRDYCLANLSNIGVLEPDVFLISNFDVGDFDFPKLEQTLLKDLPAHKRHVFALLLPDFCDASIEMKRDFLKEKIWLNAMKSGVLSFIPFMPFINGFDLPEQEMCLKVYRSHFGLDDKSIEKIAEKLGTSVQDIKSYTKSLDFWHLVKDDSIATKAMKCAESFCAFKGGPLSAVVQFLKIYFLHSKFLNTVADDAKILLRMMK</sequence>
<proteinExistence type="inferred from homology"/>
<evidence type="ECO:0000259" key="5">
    <source>
        <dbReference type="PROSITE" id="PS51716"/>
    </source>
</evidence>
<dbReference type="GO" id="GO:0035458">
    <property type="term" value="P:cellular response to interferon-beta"/>
    <property type="evidence" value="ECO:0007669"/>
    <property type="project" value="TreeGrafter"/>
</dbReference>
<gene>
    <name evidence="6 8 9 10" type="primary">LOC109680887</name>
</gene>
<dbReference type="Ensembl" id="ENSCCNT00000015294.1">
    <property type="protein sequence ID" value="ENSCCNP00000011678.1"/>
    <property type="gene ID" value="ENSCCNG00000012124.1"/>
</dbReference>
<dbReference type="PANTHER" id="PTHR32341:SF13">
    <property type="entry name" value="GTP-BINDING PROTEIN"/>
    <property type="match status" value="1"/>
</dbReference>
<evidence type="ECO:0000313" key="8">
    <source>
        <dbReference type="RefSeq" id="XP_020011126.1"/>
    </source>
</evidence>
<dbReference type="InterPro" id="IPR027417">
    <property type="entry name" value="P-loop_NTPase"/>
</dbReference>
<reference evidence="8 9" key="2">
    <citation type="submission" date="2025-04" db="UniProtKB">
        <authorList>
            <consortium name="RefSeq"/>
        </authorList>
    </citation>
    <scope>IDENTIFICATION</scope>
    <source>
        <tissue evidence="8 9">Leukocyte</tissue>
    </source>
</reference>